<dbReference type="Gene3D" id="3.50.50.60">
    <property type="entry name" value="FAD/NAD(P)-binding domain"/>
    <property type="match status" value="1"/>
</dbReference>
<evidence type="ECO:0000313" key="3">
    <source>
        <dbReference type="Proteomes" id="UP000627446"/>
    </source>
</evidence>
<name>A0A923HS14_9BURK</name>
<evidence type="ECO:0000259" key="1">
    <source>
        <dbReference type="Pfam" id="PF01593"/>
    </source>
</evidence>
<dbReference type="Gene3D" id="3.90.660.10">
    <property type="match status" value="1"/>
</dbReference>
<dbReference type="GO" id="GO:0016491">
    <property type="term" value="F:oxidoreductase activity"/>
    <property type="evidence" value="ECO:0007669"/>
    <property type="project" value="InterPro"/>
</dbReference>
<proteinExistence type="predicted"/>
<dbReference type="InterPro" id="IPR002937">
    <property type="entry name" value="Amino_oxidase"/>
</dbReference>
<dbReference type="AlphaFoldDB" id="A0A923HS14"/>
<accession>A0A923HS14</accession>
<keyword evidence="3" id="KW-1185">Reference proteome</keyword>
<dbReference type="SUPFAM" id="SSF51905">
    <property type="entry name" value="FAD/NAD(P)-binding domain"/>
    <property type="match status" value="1"/>
</dbReference>
<comment type="caution">
    <text evidence="2">The sequence shown here is derived from an EMBL/GenBank/DDBJ whole genome shotgun (WGS) entry which is preliminary data.</text>
</comment>
<reference evidence="2" key="1">
    <citation type="submission" date="2020-08" db="EMBL/GenBank/DDBJ databases">
        <title>Novel species isolated from subtropical streams in China.</title>
        <authorList>
            <person name="Lu H."/>
        </authorList>
    </citation>
    <scope>NUCLEOTIDE SEQUENCE</scope>
    <source>
        <strain evidence="2">LX22W</strain>
    </source>
</reference>
<dbReference type="Pfam" id="PF01593">
    <property type="entry name" value="Amino_oxidase"/>
    <property type="match status" value="1"/>
</dbReference>
<feature type="domain" description="Amine oxidase" evidence="1">
    <location>
        <begin position="101"/>
        <end position="331"/>
    </location>
</feature>
<dbReference type="PANTHER" id="PTHR16128">
    <property type="entry name" value="FAD/NAD(P)-BINDING OXIDOREDUCTASE FAMILY PROTEIN"/>
    <property type="match status" value="1"/>
</dbReference>
<dbReference type="InterPro" id="IPR036188">
    <property type="entry name" value="FAD/NAD-bd_sf"/>
</dbReference>
<protein>
    <submittedName>
        <fullName evidence="2">FAD-dependent oxidoreductase</fullName>
    </submittedName>
</protein>
<sequence>MHVAIIGAGLAGLTAARQCQAQGHQVTVYEKSRGVSGRMCTRQTEFGGFDFGAQYFTAASERFKKEVNDWRKLGWIAAWDSKLVALDHGNVVSQAGTKKSQQRFVPIPGMSALGQQLAHGVDVRLEQQVQAIVPHGEQWLLSVKSDEVAVLASAGPFDAVIVAIPAEQAAVLLKDHPRLAKTVAGVHMQPCWALMLAFQNPLNLAYDGAWVNNSRLAWIARDTSKPEHRAGERWVCHASAAWSVEHLEDDHERVKEKLSKAFHEATGSPVQAIHAVAHRWRFSLADQPLAQTHLWDAQTRIGVCGDWFAGELDGGGRVENAFLSALEVSKELR</sequence>
<dbReference type="EMBL" id="JACOFZ010000001">
    <property type="protein sequence ID" value="MBC3880029.1"/>
    <property type="molecule type" value="Genomic_DNA"/>
</dbReference>
<dbReference type="Pfam" id="PF13450">
    <property type="entry name" value="NAD_binding_8"/>
    <property type="match status" value="1"/>
</dbReference>
<organism evidence="2 3">
    <name type="scientific">Undibacterium nitidum</name>
    <dbReference type="NCBI Taxonomy" id="2762298"/>
    <lineage>
        <taxon>Bacteria</taxon>
        <taxon>Pseudomonadati</taxon>
        <taxon>Pseudomonadota</taxon>
        <taxon>Betaproteobacteria</taxon>
        <taxon>Burkholderiales</taxon>
        <taxon>Oxalobacteraceae</taxon>
        <taxon>Undibacterium</taxon>
    </lineage>
</organism>
<dbReference type="PANTHER" id="PTHR16128:SF5">
    <property type="entry name" value="FAD_NAD(P)-BINDING OXIDOREDUCTASE FAMILY PROTEIN"/>
    <property type="match status" value="1"/>
</dbReference>
<evidence type="ECO:0000313" key="2">
    <source>
        <dbReference type="EMBL" id="MBC3880029.1"/>
    </source>
</evidence>
<dbReference type="Proteomes" id="UP000627446">
    <property type="component" value="Unassembled WGS sequence"/>
</dbReference>
<gene>
    <name evidence="2" type="ORF">H8K36_01450</name>
</gene>
<dbReference type="RefSeq" id="WP_186915427.1">
    <property type="nucleotide sequence ID" value="NZ_JACOFZ010000001.1"/>
</dbReference>